<dbReference type="Proteomes" id="UP000594865">
    <property type="component" value="Chromosome"/>
</dbReference>
<accession>A0A7T3BPW7</accession>
<dbReference type="AlphaFoldDB" id="A0A7T3BPW7"/>
<feature type="transmembrane region" description="Helical" evidence="7">
    <location>
        <begin position="363"/>
        <end position="383"/>
    </location>
</feature>
<feature type="transmembrane region" description="Helical" evidence="7">
    <location>
        <begin position="315"/>
        <end position="342"/>
    </location>
</feature>
<protein>
    <submittedName>
        <fullName evidence="8">Paraquat-inducible protein A</fullName>
    </submittedName>
</protein>
<keyword evidence="9" id="KW-1185">Reference proteome</keyword>
<evidence type="ECO:0000256" key="7">
    <source>
        <dbReference type="SAM" id="Phobius"/>
    </source>
</evidence>
<organism evidence="8 9">
    <name type="scientific">Neisseria cinerea</name>
    <dbReference type="NCBI Taxonomy" id="483"/>
    <lineage>
        <taxon>Bacteria</taxon>
        <taxon>Pseudomonadati</taxon>
        <taxon>Pseudomonadota</taxon>
        <taxon>Betaproteobacteria</taxon>
        <taxon>Neisseriales</taxon>
        <taxon>Neisseriaceae</taxon>
        <taxon>Neisseria</taxon>
    </lineage>
</organism>
<sequence>MIAFRQPVRYRSCTDSLYGALPPHTVDCPECGCRVDVPQLDRGEAAFCPRCSYKLFRVSNHPFSGPPAYAAASLILMMFAYSMTYIRVDIPGATSILSLPEMVRLMVFQDYGFLAEVMFIPTFGAPILFLSLCLYVYTALIRGKAYPALRLATRVMVRLKQVMMVDVFFISTLVAYIKLSSVSEVTFGPAFYLMFLLSVMLIRTSVSVPQHWVYFQIERLTGNDAVQTASEDKTCCSRCLYFRNRYERPCSVCGADLYRRRPKSLSISSAFLTAAVILYFPANILPIMISSNPAATEVNTILNGITYMWNEGDRLIAAVIFSASILVPMLKIAAMSVLIAAARFALPAGAKKLSHLYRITEAVGRWSMIDIFVIIILMCSFHTNMARVVPGGAAAYFCLVVVLTMLSAYYFDPRLIWDRYASDGILLNETEKYD</sequence>
<evidence type="ECO:0000256" key="4">
    <source>
        <dbReference type="ARBA" id="ARBA00022692"/>
    </source>
</evidence>
<name>A0A7T3BPW7_NEICI</name>
<feature type="transmembrane region" description="Helical" evidence="7">
    <location>
        <begin position="185"/>
        <end position="202"/>
    </location>
</feature>
<evidence type="ECO:0000313" key="8">
    <source>
        <dbReference type="EMBL" id="QPT38508.1"/>
    </source>
</evidence>
<dbReference type="PANTHER" id="PTHR30462">
    <property type="entry name" value="INTERMEMBRANE TRANSPORT PROTEIN PQIB-RELATED"/>
    <property type="match status" value="1"/>
</dbReference>
<gene>
    <name evidence="8" type="ORF">I6G28_02870</name>
</gene>
<dbReference type="RefSeq" id="WP_111727672.1">
    <property type="nucleotide sequence ID" value="NZ_CP065726.1"/>
</dbReference>
<feature type="transmembrane region" description="Helical" evidence="7">
    <location>
        <begin position="118"/>
        <end position="141"/>
    </location>
</feature>
<dbReference type="InterPro" id="IPR007498">
    <property type="entry name" value="PqiA-like"/>
</dbReference>
<keyword evidence="2" id="KW-1003">Cell membrane</keyword>
<keyword evidence="6 7" id="KW-0472">Membrane</keyword>
<dbReference type="GO" id="GO:0005886">
    <property type="term" value="C:plasma membrane"/>
    <property type="evidence" value="ECO:0007669"/>
    <property type="project" value="UniProtKB-SubCell"/>
</dbReference>
<evidence type="ECO:0000256" key="2">
    <source>
        <dbReference type="ARBA" id="ARBA00022475"/>
    </source>
</evidence>
<reference evidence="8 9" key="1">
    <citation type="submission" date="2020-12" db="EMBL/GenBank/DDBJ databases">
        <title>FDA dAtabase for Regulatory Grade micrObial Sequences (FDA-ARGOS): Supporting development and validation of Infectious Disease Dx tests.</title>
        <authorList>
            <person name="Sproer C."/>
            <person name="Gronow S."/>
            <person name="Severitt S."/>
            <person name="Schroder I."/>
            <person name="Tallon L."/>
            <person name="Sadzewicz L."/>
            <person name="Zhao X."/>
            <person name="Boylan J."/>
            <person name="Ott S."/>
            <person name="Bowen H."/>
            <person name="Vavikolanu K."/>
            <person name="Mehta A."/>
            <person name="Aluvathingal J."/>
            <person name="Nadendla S."/>
            <person name="Lowell S."/>
            <person name="Myers T."/>
            <person name="Yan Y."/>
            <person name="Sichtig H."/>
        </authorList>
    </citation>
    <scope>NUCLEOTIDE SEQUENCE [LARGE SCALE GENOMIC DNA]</scope>
    <source>
        <strain evidence="8 9">FDAARGOS_871</strain>
    </source>
</reference>
<evidence type="ECO:0000256" key="1">
    <source>
        <dbReference type="ARBA" id="ARBA00004533"/>
    </source>
</evidence>
<evidence type="ECO:0000256" key="5">
    <source>
        <dbReference type="ARBA" id="ARBA00022989"/>
    </source>
</evidence>
<evidence type="ECO:0000256" key="6">
    <source>
        <dbReference type="ARBA" id="ARBA00023136"/>
    </source>
</evidence>
<evidence type="ECO:0000256" key="3">
    <source>
        <dbReference type="ARBA" id="ARBA00022519"/>
    </source>
</evidence>
<keyword evidence="5 7" id="KW-1133">Transmembrane helix</keyword>
<feature type="transmembrane region" description="Helical" evidence="7">
    <location>
        <begin position="269"/>
        <end position="289"/>
    </location>
</feature>
<feature type="transmembrane region" description="Helical" evidence="7">
    <location>
        <begin position="67"/>
        <end position="88"/>
    </location>
</feature>
<dbReference type="EMBL" id="CP065726">
    <property type="protein sequence ID" value="QPT38508.1"/>
    <property type="molecule type" value="Genomic_DNA"/>
</dbReference>
<dbReference type="GeneID" id="84021482"/>
<dbReference type="Pfam" id="PF04403">
    <property type="entry name" value="PqiA"/>
    <property type="match status" value="2"/>
</dbReference>
<dbReference type="PANTHER" id="PTHR30462:SF3">
    <property type="entry name" value="INTERMEMBRANE TRANSPORT PROTEIN PQIA"/>
    <property type="match status" value="1"/>
</dbReference>
<evidence type="ECO:0000313" key="9">
    <source>
        <dbReference type="Proteomes" id="UP000594865"/>
    </source>
</evidence>
<keyword evidence="4 7" id="KW-0812">Transmembrane</keyword>
<proteinExistence type="predicted"/>
<dbReference type="InterPro" id="IPR051800">
    <property type="entry name" value="PqiA-PqiB_transport"/>
</dbReference>
<keyword evidence="3" id="KW-0997">Cell inner membrane</keyword>
<feature type="transmembrane region" description="Helical" evidence="7">
    <location>
        <begin position="162"/>
        <end position="179"/>
    </location>
</feature>
<feature type="transmembrane region" description="Helical" evidence="7">
    <location>
        <begin position="389"/>
        <end position="411"/>
    </location>
</feature>
<comment type="subcellular location">
    <subcellularLocation>
        <location evidence="1">Cell inner membrane</location>
    </subcellularLocation>
</comment>